<dbReference type="GO" id="GO:0031410">
    <property type="term" value="C:cytoplasmic vesicle"/>
    <property type="evidence" value="ECO:0007669"/>
    <property type="project" value="UniProtKB-SubCell"/>
</dbReference>
<evidence type="ECO:0000256" key="8">
    <source>
        <dbReference type="ARBA" id="ARBA00059926"/>
    </source>
</evidence>
<evidence type="ECO:0000313" key="13">
    <source>
        <dbReference type="EnsemblMetazoa" id="XP_038048916.1"/>
    </source>
</evidence>
<feature type="region of interest" description="Disordered" evidence="11">
    <location>
        <begin position="467"/>
        <end position="491"/>
    </location>
</feature>
<dbReference type="SUPFAM" id="SSF47923">
    <property type="entry name" value="Ypt/Rab-GAP domain of gyp1p"/>
    <property type="match status" value="2"/>
</dbReference>
<dbReference type="PANTHER" id="PTHR47219">
    <property type="entry name" value="RAB GTPASE-ACTIVATING PROTEIN 1-LIKE"/>
    <property type="match status" value="1"/>
</dbReference>
<feature type="compositionally biased region" description="Basic and acidic residues" evidence="11">
    <location>
        <begin position="432"/>
        <end position="441"/>
    </location>
</feature>
<evidence type="ECO:0000313" key="14">
    <source>
        <dbReference type="Proteomes" id="UP000887568"/>
    </source>
</evidence>
<evidence type="ECO:0000256" key="3">
    <source>
        <dbReference type="ARBA" id="ARBA00022468"/>
    </source>
</evidence>
<evidence type="ECO:0000256" key="7">
    <source>
        <dbReference type="ARBA" id="ARBA00023329"/>
    </source>
</evidence>
<keyword evidence="4" id="KW-0597">Phosphoprotein</keyword>
<dbReference type="SMART" id="SM00164">
    <property type="entry name" value="TBC"/>
    <property type="match status" value="1"/>
</dbReference>
<name>A0A913ZCZ6_PATMI</name>
<dbReference type="Gene3D" id="1.10.8.270">
    <property type="entry name" value="putative rabgap domain of human tbc1 domain family member 14 like domains"/>
    <property type="match status" value="1"/>
</dbReference>
<dbReference type="Pfam" id="PF00566">
    <property type="entry name" value="RabGAP-TBC"/>
    <property type="match status" value="1"/>
</dbReference>
<dbReference type="InterPro" id="IPR050302">
    <property type="entry name" value="Rab_GAP_TBC_domain"/>
</dbReference>
<evidence type="ECO:0000256" key="11">
    <source>
        <dbReference type="SAM" id="MobiDB-lite"/>
    </source>
</evidence>
<keyword evidence="7" id="KW-0968">Cytoplasmic vesicle</keyword>
<feature type="compositionally biased region" description="Low complexity" evidence="11">
    <location>
        <begin position="402"/>
        <end position="424"/>
    </location>
</feature>
<comment type="subunit">
    <text evidence="9">Interacts with EPS8.</text>
</comment>
<dbReference type="GO" id="GO:0005096">
    <property type="term" value="F:GTPase activator activity"/>
    <property type="evidence" value="ECO:0007669"/>
    <property type="project" value="UniProtKB-KW"/>
</dbReference>
<evidence type="ECO:0000259" key="12">
    <source>
        <dbReference type="PROSITE" id="PS50086"/>
    </source>
</evidence>
<evidence type="ECO:0000256" key="1">
    <source>
        <dbReference type="ARBA" id="ARBA00004541"/>
    </source>
</evidence>
<dbReference type="EnsemblMetazoa" id="XM_038192988.1">
    <property type="protein sequence ID" value="XP_038048916.1"/>
    <property type="gene ID" value="LOC119722720"/>
</dbReference>
<dbReference type="GO" id="GO:0005794">
    <property type="term" value="C:Golgi apparatus"/>
    <property type="evidence" value="ECO:0007669"/>
    <property type="project" value="UniProtKB-SubCell"/>
</dbReference>
<dbReference type="Proteomes" id="UP000887568">
    <property type="component" value="Unplaced"/>
</dbReference>
<comment type="function">
    <text evidence="8">Acts as a GTPase-activating protein for RAB5A and RAB43. Involved in receptor trafficking. In complex with EPS8 inhibits internalization of EGFR. Involved in retrograde transport from the endocytic pathway to the Golgi apparatus. Involved in the transport of Shiga toxin from early and recycling endosomes to the trans-Golgi network. Required for structural integrity of the Golgi complex.</text>
</comment>
<keyword evidence="5" id="KW-0007">Acetylation</keyword>
<dbReference type="GO" id="GO:0031267">
    <property type="term" value="F:small GTPase binding"/>
    <property type="evidence" value="ECO:0007669"/>
    <property type="project" value="TreeGrafter"/>
</dbReference>
<dbReference type="GeneID" id="119722720"/>
<sequence length="748" mass="85451">MSEMQDFAAVERSNKERADIVIRYDKGREPGAQIDPWEDASYIVYKVTDKNGFLQEHELPPSPDEEERKLREQEVERTKKWVKMMKDWKRYYPSEKLSRRVYKGIPDRLRGVVWALLLDLNKVKAEQPNVYERMRIRARKLSPDIRQIDLDVNRTFRNHIMFRDRYGTKQQALFHILAAYSMYNTEVGYCQGMSQIAALLLMYLNEEDAFWALHALLTDTKHAMHGFFIPGFPKLIRYQDHHERILKKFLPKVKKNFDKLEIHTSLYSMKWFFQCFLDRVPFTLTLRLWDIYMLEGDKILVAMSFNLMKMHRRMMLKKDMETVVRYLQEQLVDNFGYKDDEVIESLQEAMAELRRAKMIAPPIGKTAELPQVPFGLSRTPSISQATGLRSPMQHLSNGRGKQVASSSSTSQTPTASPSTTLSVSNSTSRQTSPEKRNKSEDNYYSSVTSFESQFSNQVAGALMADPMQGLRQPRSPPRTDDEEDHTPTQKDFLEYEARLRVLDGGGRSDKRTLQASLSSPPADRPQSLPPSSPTMSDPMERRSSLYDNIDVYYNDTYEVDMEESLERLNTPTDQEPFTLGEHETLMYTPVAGNSPARVARSNGASRGDPAHVASTSSTQGESRSPTRMIASNSPVRTTAGRTGSPYRETHSPQPSPVKYSPYGGPSYAPHSTHQPPPPPPRTLPVSELHHFDGEGSPYRVRRTTPDRETYGGSMFTTQGKVDGPAVRPKNLHSPVNGVPYFKTQTTYI</sequence>
<feature type="region of interest" description="Disordered" evidence="11">
    <location>
        <begin position="390"/>
        <end position="442"/>
    </location>
</feature>
<feature type="domain" description="Rab-GAP TBC" evidence="12">
    <location>
        <begin position="104"/>
        <end position="296"/>
    </location>
</feature>
<dbReference type="RefSeq" id="XP_038048916.1">
    <property type="nucleotide sequence ID" value="XM_038192988.1"/>
</dbReference>
<dbReference type="Gene3D" id="1.10.472.80">
    <property type="entry name" value="Ypt/Rab-GAP domain of gyp1p, domain 3"/>
    <property type="match status" value="1"/>
</dbReference>
<evidence type="ECO:0000256" key="4">
    <source>
        <dbReference type="ARBA" id="ARBA00022553"/>
    </source>
</evidence>
<reference evidence="13" key="1">
    <citation type="submission" date="2022-11" db="UniProtKB">
        <authorList>
            <consortium name="EnsemblMetazoa"/>
        </authorList>
    </citation>
    <scope>IDENTIFICATION</scope>
</reference>
<accession>A0A913ZCZ6</accession>
<keyword evidence="14" id="KW-1185">Reference proteome</keyword>
<dbReference type="OMA" id="YNDTYEV"/>
<dbReference type="PANTHER" id="PTHR47219:SF19">
    <property type="entry name" value="USP6 N-TERMINAL-LIKE PROTEIN ISOFORM X1"/>
    <property type="match status" value="1"/>
</dbReference>
<feature type="region of interest" description="Disordered" evidence="11">
    <location>
        <begin position="593"/>
        <end position="684"/>
    </location>
</feature>
<comment type="subcellular location">
    <subcellularLocation>
        <location evidence="1">Cytoplasmic vesicle</location>
    </subcellularLocation>
    <subcellularLocation>
        <location evidence="2">Golgi apparatus</location>
    </subcellularLocation>
</comment>
<dbReference type="AlphaFoldDB" id="A0A913ZCZ6"/>
<organism evidence="13 14">
    <name type="scientific">Patiria miniata</name>
    <name type="common">Bat star</name>
    <name type="synonym">Asterina miniata</name>
    <dbReference type="NCBI Taxonomy" id="46514"/>
    <lineage>
        <taxon>Eukaryota</taxon>
        <taxon>Metazoa</taxon>
        <taxon>Echinodermata</taxon>
        <taxon>Eleutherozoa</taxon>
        <taxon>Asterozoa</taxon>
        <taxon>Asteroidea</taxon>
        <taxon>Valvatacea</taxon>
        <taxon>Valvatida</taxon>
        <taxon>Asterinidae</taxon>
        <taxon>Patiria</taxon>
    </lineage>
</organism>
<evidence type="ECO:0000256" key="10">
    <source>
        <dbReference type="ARBA" id="ARBA00070172"/>
    </source>
</evidence>
<proteinExistence type="predicted"/>
<feature type="compositionally biased region" description="Polar residues" evidence="11">
    <location>
        <begin position="613"/>
        <end position="641"/>
    </location>
</feature>
<dbReference type="FunFam" id="1.10.10.750:FF:000001">
    <property type="entry name" value="TBC1 domain family member 10A"/>
    <property type="match status" value="1"/>
</dbReference>
<dbReference type="InterPro" id="IPR035969">
    <property type="entry name" value="Rab-GAP_TBC_sf"/>
</dbReference>
<dbReference type="InterPro" id="IPR000195">
    <property type="entry name" value="Rab-GAP-TBC_dom"/>
</dbReference>
<dbReference type="CTD" id="9712"/>
<protein>
    <recommendedName>
        <fullName evidence="10">USP6 N-terminal-like protein</fullName>
    </recommendedName>
</protein>
<keyword evidence="3" id="KW-0343">GTPase activation</keyword>
<keyword evidence="6" id="KW-0333">Golgi apparatus</keyword>
<dbReference type="PROSITE" id="PS50086">
    <property type="entry name" value="TBC_RABGAP"/>
    <property type="match status" value="1"/>
</dbReference>
<evidence type="ECO:0000256" key="6">
    <source>
        <dbReference type="ARBA" id="ARBA00023034"/>
    </source>
</evidence>
<evidence type="ECO:0000256" key="5">
    <source>
        <dbReference type="ARBA" id="ARBA00022990"/>
    </source>
</evidence>
<dbReference type="Gene3D" id="1.10.10.750">
    <property type="entry name" value="Ypt/Rab-GAP domain of gyp1p, domain 1"/>
    <property type="match status" value="1"/>
</dbReference>
<evidence type="ECO:0000256" key="2">
    <source>
        <dbReference type="ARBA" id="ARBA00004555"/>
    </source>
</evidence>
<feature type="region of interest" description="Disordered" evidence="11">
    <location>
        <begin position="504"/>
        <end position="541"/>
    </location>
</feature>
<feature type="region of interest" description="Disordered" evidence="11">
    <location>
        <begin position="705"/>
        <end position="730"/>
    </location>
</feature>
<dbReference type="FunFam" id="1.10.472.80:FF:000019">
    <property type="entry name" value="USP6 N-terminal like"/>
    <property type="match status" value="1"/>
</dbReference>
<dbReference type="FunFam" id="1.10.8.270:FF:000010">
    <property type="entry name" value="Putative USP6 N-terminal-like protein"/>
    <property type="match status" value="1"/>
</dbReference>
<evidence type="ECO:0000256" key="9">
    <source>
        <dbReference type="ARBA" id="ARBA00064037"/>
    </source>
</evidence>
<dbReference type="OrthoDB" id="294251at2759"/>